<evidence type="ECO:0000313" key="4">
    <source>
        <dbReference type="Proteomes" id="UP001161247"/>
    </source>
</evidence>
<protein>
    <submittedName>
        <fullName evidence="3">OLC1v1016714C1</fullName>
    </submittedName>
</protein>
<sequence>MAAINQFIADINGFVETKSKHFSITVRVMTLWKMPESTKNKAIKSLEMVLIDANGGKVQATIPVRFMKEFEHLFKEGVVCRISGFDHALNINGGYRCSKHEYKIVFLPDTLVDSVEYVNIPLHVFDFTPFAEISNFIASFDYCFDIIGHIQAYSKPVVENGTKRISVELEDQRADRLKITLWNEHADRVLTLMDANPEYPIVLIVQYVKCKKYYSKASVTTNIYNGRIYLNDDKIPEIYDYKTRMDDNENKAASIHRIPILSSISGYTTYEDFVKEAAMISINGINDLEQPGHAVTFGKITGLAKEFDWSYTGCNLCNKKVIEIKKDDGGITLAELDNAQKGKIKNTTGDAVSASLKKWMCGKHGPVSSVAPKFKLQVYVADRSGSRIFTLWDRMVYNFITKSAAELREKEPSVDYPVILEEVKRKRCLFRLDVSNFNIKNRTSEVSVAKITVDSDVIKKYLEVVAEDQEIDPEISAGYGLNLTPTQDSTSKTAVSCTGDTEVPTAGDDTADSPPTKKIPPTQAGEESVKSYPNKRVRKL</sequence>
<dbReference type="Proteomes" id="UP001161247">
    <property type="component" value="Chromosome 8"/>
</dbReference>
<dbReference type="AlphaFoldDB" id="A0AAV1E7S6"/>
<feature type="compositionally biased region" description="Polar residues" evidence="1">
    <location>
        <begin position="483"/>
        <end position="499"/>
    </location>
</feature>
<name>A0AAV1E7S6_OLDCO</name>
<dbReference type="PANTHER" id="PTHR47165">
    <property type="entry name" value="OS03G0429900 PROTEIN"/>
    <property type="match status" value="1"/>
</dbReference>
<keyword evidence="4" id="KW-1185">Reference proteome</keyword>
<feature type="region of interest" description="Disordered" evidence="1">
    <location>
        <begin position="478"/>
        <end position="540"/>
    </location>
</feature>
<dbReference type="Gene3D" id="2.40.50.140">
    <property type="entry name" value="Nucleic acid-binding proteins"/>
    <property type="match status" value="3"/>
</dbReference>
<evidence type="ECO:0000256" key="1">
    <source>
        <dbReference type="SAM" id="MobiDB-lite"/>
    </source>
</evidence>
<dbReference type="PANTHER" id="PTHR47165:SF4">
    <property type="entry name" value="OS03G0429900 PROTEIN"/>
    <property type="match status" value="1"/>
</dbReference>
<dbReference type="InterPro" id="IPR012340">
    <property type="entry name" value="NA-bd_OB-fold"/>
</dbReference>
<dbReference type="SUPFAM" id="SSF50249">
    <property type="entry name" value="Nucleic acid-binding proteins"/>
    <property type="match status" value="3"/>
</dbReference>
<dbReference type="Pfam" id="PF02721">
    <property type="entry name" value="DUF223"/>
    <property type="match status" value="1"/>
</dbReference>
<feature type="domain" description="Replication protein A 70 kDa DNA-binding subunit B/D first OB fold" evidence="2">
    <location>
        <begin position="21"/>
        <end position="113"/>
    </location>
</feature>
<dbReference type="EMBL" id="OX459125">
    <property type="protein sequence ID" value="CAI9115728.1"/>
    <property type="molecule type" value="Genomic_DNA"/>
</dbReference>
<organism evidence="3 4">
    <name type="scientific">Oldenlandia corymbosa var. corymbosa</name>
    <dbReference type="NCBI Taxonomy" id="529605"/>
    <lineage>
        <taxon>Eukaryota</taxon>
        <taxon>Viridiplantae</taxon>
        <taxon>Streptophyta</taxon>
        <taxon>Embryophyta</taxon>
        <taxon>Tracheophyta</taxon>
        <taxon>Spermatophyta</taxon>
        <taxon>Magnoliopsida</taxon>
        <taxon>eudicotyledons</taxon>
        <taxon>Gunneridae</taxon>
        <taxon>Pentapetalae</taxon>
        <taxon>asterids</taxon>
        <taxon>lamiids</taxon>
        <taxon>Gentianales</taxon>
        <taxon>Rubiaceae</taxon>
        <taxon>Rubioideae</taxon>
        <taxon>Spermacoceae</taxon>
        <taxon>Hedyotis-Oldenlandia complex</taxon>
        <taxon>Oldenlandia</taxon>
    </lineage>
</organism>
<evidence type="ECO:0000313" key="3">
    <source>
        <dbReference type="EMBL" id="CAI9115728.1"/>
    </source>
</evidence>
<reference evidence="3" key="1">
    <citation type="submission" date="2023-03" db="EMBL/GenBank/DDBJ databases">
        <authorList>
            <person name="Julca I."/>
        </authorList>
    </citation>
    <scope>NUCLEOTIDE SEQUENCE</scope>
</reference>
<dbReference type="CDD" id="cd04480">
    <property type="entry name" value="RPA1_DBD_A_like"/>
    <property type="match status" value="1"/>
</dbReference>
<proteinExistence type="predicted"/>
<gene>
    <name evidence="3" type="ORF">OLC1_LOCUS22197</name>
</gene>
<dbReference type="CDD" id="cd04481">
    <property type="entry name" value="RPA1_DBD_B_like"/>
    <property type="match status" value="1"/>
</dbReference>
<accession>A0AAV1E7S6</accession>
<evidence type="ECO:0000259" key="2">
    <source>
        <dbReference type="Pfam" id="PF02721"/>
    </source>
</evidence>
<dbReference type="InterPro" id="IPR003871">
    <property type="entry name" value="RFA1B/D_OB_1st"/>
</dbReference>